<evidence type="ECO:0000259" key="5">
    <source>
        <dbReference type="Pfam" id="PF00703"/>
    </source>
</evidence>
<dbReference type="InterPro" id="IPR051913">
    <property type="entry name" value="GH2_Domain-Containing"/>
</dbReference>
<dbReference type="InterPro" id="IPR006103">
    <property type="entry name" value="Glyco_hydro_2_cat"/>
</dbReference>
<evidence type="ECO:0008006" key="10">
    <source>
        <dbReference type="Google" id="ProtNLM"/>
    </source>
</evidence>
<keyword evidence="4" id="KW-0732">Signal</keyword>
<dbReference type="InterPro" id="IPR008979">
    <property type="entry name" value="Galactose-bd-like_sf"/>
</dbReference>
<evidence type="ECO:0000256" key="3">
    <source>
        <dbReference type="ARBA" id="ARBA00023295"/>
    </source>
</evidence>
<dbReference type="Pfam" id="PF02836">
    <property type="entry name" value="Glyco_hydro_2_C"/>
    <property type="match status" value="1"/>
</dbReference>
<dbReference type="Proteomes" id="UP000294847">
    <property type="component" value="Chromosome 4"/>
</dbReference>
<dbReference type="Gene3D" id="3.20.20.80">
    <property type="entry name" value="Glycosidases"/>
    <property type="match status" value="1"/>
</dbReference>
<dbReference type="SUPFAM" id="SSF51445">
    <property type="entry name" value="(Trans)glycosidases"/>
    <property type="match status" value="1"/>
</dbReference>
<organism evidence="8 9">
    <name type="scientific">Pyricularia oryzae</name>
    <name type="common">Rice blast fungus</name>
    <name type="synonym">Magnaporthe oryzae</name>
    <dbReference type="NCBI Taxonomy" id="318829"/>
    <lineage>
        <taxon>Eukaryota</taxon>
        <taxon>Fungi</taxon>
        <taxon>Dikarya</taxon>
        <taxon>Ascomycota</taxon>
        <taxon>Pezizomycotina</taxon>
        <taxon>Sordariomycetes</taxon>
        <taxon>Sordariomycetidae</taxon>
        <taxon>Magnaporthales</taxon>
        <taxon>Pyriculariaceae</taxon>
        <taxon>Pyricularia</taxon>
    </lineage>
</organism>
<dbReference type="Pfam" id="PF22666">
    <property type="entry name" value="Glyco_hydro_2_N2"/>
    <property type="match status" value="1"/>
</dbReference>
<dbReference type="AlphaFoldDB" id="A0A4P7NIE3"/>
<comment type="similarity">
    <text evidence="1">Belongs to the glycosyl hydrolase 2 family.</text>
</comment>
<dbReference type="EMBL" id="CP034207">
    <property type="protein sequence ID" value="QBZ61779.1"/>
    <property type="molecule type" value="Genomic_DNA"/>
</dbReference>
<proteinExistence type="inferred from homology"/>
<dbReference type="InterPro" id="IPR017853">
    <property type="entry name" value="GH"/>
</dbReference>
<feature type="signal peptide" evidence="4">
    <location>
        <begin position="1"/>
        <end position="21"/>
    </location>
</feature>
<evidence type="ECO:0000256" key="2">
    <source>
        <dbReference type="ARBA" id="ARBA00022801"/>
    </source>
</evidence>
<keyword evidence="2" id="KW-0378">Hydrolase</keyword>
<feature type="domain" description="Glycoside hydrolase family 2 immunoglobulin-like beta-sandwich" evidence="5">
    <location>
        <begin position="247"/>
        <end position="324"/>
    </location>
</feature>
<evidence type="ECO:0000313" key="9">
    <source>
        <dbReference type="Proteomes" id="UP000294847"/>
    </source>
</evidence>
<dbReference type="InterPro" id="IPR054593">
    <property type="entry name" value="Beta-mannosidase-like_N2"/>
</dbReference>
<evidence type="ECO:0000313" key="8">
    <source>
        <dbReference type="EMBL" id="QBZ61779.1"/>
    </source>
</evidence>
<dbReference type="PANTHER" id="PTHR42732:SF2">
    <property type="entry name" value="BETA-MANNOSIDASE"/>
    <property type="match status" value="1"/>
</dbReference>
<evidence type="ECO:0000259" key="7">
    <source>
        <dbReference type="Pfam" id="PF22666"/>
    </source>
</evidence>
<dbReference type="GO" id="GO:0004553">
    <property type="term" value="F:hydrolase activity, hydrolyzing O-glycosyl compounds"/>
    <property type="evidence" value="ECO:0007669"/>
    <property type="project" value="InterPro"/>
</dbReference>
<dbReference type="GO" id="GO:0005975">
    <property type="term" value="P:carbohydrate metabolic process"/>
    <property type="evidence" value="ECO:0007669"/>
    <property type="project" value="InterPro"/>
</dbReference>
<keyword evidence="3" id="KW-0326">Glycosidase</keyword>
<protein>
    <recommendedName>
        <fullName evidence="10">Hydrolase</fullName>
    </recommendedName>
</protein>
<feature type="chain" id="PRO_5020246995" description="Hydrolase" evidence="4">
    <location>
        <begin position="22"/>
        <end position="705"/>
    </location>
</feature>
<name>A0A4P7NIE3_PYROR</name>
<gene>
    <name evidence="8" type="ORF">PoMZ_08737</name>
</gene>
<dbReference type="PANTHER" id="PTHR42732">
    <property type="entry name" value="BETA-GALACTOSIDASE"/>
    <property type="match status" value="1"/>
</dbReference>
<evidence type="ECO:0000259" key="6">
    <source>
        <dbReference type="Pfam" id="PF02836"/>
    </source>
</evidence>
<dbReference type="Pfam" id="PF00703">
    <property type="entry name" value="Glyco_hydro_2"/>
    <property type="match status" value="1"/>
</dbReference>
<dbReference type="SUPFAM" id="SSF49303">
    <property type="entry name" value="beta-Galactosidase/glucuronidase domain"/>
    <property type="match status" value="1"/>
</dbReference>
<dbReference type="InterPro" id="IPR036156">
    <property type="entry name" value="Beta-gal/glucu_dom_sf"/>
</dbReference>
<feature type="domain" description="Glycoside hydrolase family 2 catalytic" evidence="6">
    <location>
        <begin position="369"/>
        <end position="499"/>
    </location>
</feature>
<reference evidence="8 9" key="1">
    <citation type="journal article" date="2019" name="Mol. Biol. Evol.">
        <title>Blast fungal genomes show frequent chromosomal changes, gene gains and losses, and effector gene turnover.</title>
        <authorList>
            <person name="Gomez Luciano L.B."/>
            <person name="Jason Tsai I."/>
            <person name="Chuma I."/>
            <person name="Tosa Y."/>
            <person name="Chen Y.H."/>
            <person name="Li J.Y."/>
            <person name="Li M.Y."/>
            <person name="Jade Lu M.Y."/>
            <person name="Nakayashiki H."/>
            <person name="Li W.H."/>
        </authorList>
    </citation>
    <scope>NUCLEOTIDE SEQUENCE [LARGE SCALE GENOMIC DNA]</scope>
    <source>
        <strain evidence="8">MZ5-1-6</strain>
    </source>
</reference>
<dbReference type="SUPFAM" id="SSF49785">
    <property type="entry name" value="Galactose-binding domain-like"/>
    <property type="match status" value="1"/>
</dbReference>
<feature type="domain" description="Beta-mannosidase-like galactose-binding" evidence="7">
    <location>
        <begin position="108"/>
        <end position="200"/>
    </location>
</feature>
<evidence type="ECO:0000256" key="1">
    <source>
        <dbReference type="ARBA" id="ARBA00007401"/>
    </source>
</evidence>
<accession>A0A4P7NIE3</accession>
<dbReference type="InterPro" id="IPR006102">
    <property type="entry name" value="Ig-like_GH2"/>
</dbReference>
<evidence type="ECO:0000256" key="4">
    <source>
        <dbReference type="SAM" id="SignalP"/>
    </source>
</evidence>
<dbReference type="Gene3D" id="2.60.120.260">
    <property type="entry name" value="Galactose-binding domain-like"/>
    <property type="match status" value="1"/>
</dbReference>
<sequence>MHFLALPVLSLLLGAASPGLASPHPQNPLLFDRQQAPIKYEVKKPPLDTDWTYKLGTNPWPEHPRPLLKRPDWQTLNGIWTFRKSDSSSAAAPPPAGLLDRETMIPSCVESGLSGLQELDAEFMWFARRFTVPEGWRAGGKRVLINFEAVDYESRVFVNGKELARHVGGYFRYSVDVTDSLAANGTDNLLTVWVRDPTDRQGSFAPIGKQTTRPSHIFYRACSGIWQTVWLESVPASGRITQLDVAAGSDGKVTIKAHSSVNGTAAEVEVKVMDASGAQVGSGKGTANTEFHFTVNSPKLWWPETPTLYNLTVKMGDDSVDSYTAFRTVSRGQVNGVQRPLLNGEFVFQFGTLDQGYWPDGLHTPPNYEAMVSDLKLLKSIGMNMVRKHIKIEPDLFYRACDELGLMVIQDMPSMCADGRQPNDADQAEFGRQLELLIEEHKSYPSIVTWIIYNEGWAQRRDGPPWPENELVQRVRALDPTRLIDAVSGWNDHGFGDFSDNHHYASAQCGAPFYSQPAGPHDSSRIGFQGEFGGLGMNTTIEHLWNVSDAIRDIPQTYEIHSTGDSYNHRATQLLNELADQITRYECSGAVYTQTSDVEGEVNGLVTYDRRVTRIDKDQWRKDIQKMYEEAAKRGGRAVGGNCGHVYYPRLNPGKADQPWRLRRSGAGQTKVFKMTEVFILQRKWVGLLWDRRGTNELQNNVNWR</sequence>
<dbReference type="Gene3D" id="2.60.40.10">
    <property type="entry name" value="Immunoglobulins"/>
    <property type="match status" value="1"/>
</dbReference>
<dbReference type="InterPro" id="IPR013783">
    <property type="entry name" value="Ig-like_fold"/>
</dbReference>